<evidence type="ECO:0000313" key="2">
    <source>
        <dbReference type="Proteomes" id="UP000741360"/>
    </source>
</evidence>
<dbReference type="Proteomes" id="UP000741360">
    <property type="component" value="Unassembled WGS sequence"/>
</dbReference>
<accession>A0A932GPU8</accession>
<evidence type="ECO:0000313" key="1">
    <source>
        <dbReference type="EMBL" id="MBI3015148.1"/>
    </source>
</evidence>
<protein>
    <submittedName>
        <fullName evidence="1">Uncharacterized protein</fullName>
    </submittedName>
</protein>
<dbReference type="EMBL" id="JACPSX010000169">
    <property type="protein sequence ID" value="MBI3015148.1"/>
    <property type="molecule type" value="Genomic_DNA"/>
</dbReference>
<organism evidence="1 2">
    <name type="scientific">Tectimicrobiota bacterium</name>
    <dbReference type="NCBI Taxonomy" id="2528274"/>
    <lineage>
        <taxon>Bacteria</taxon>
        <taxon>Pseudomonadati</taxon>
        <taxon>Nitrospinota/Tectimicrobiota group</taxon>
        <taxon>Candidatus Tectimicrobiota</taxon>
    </lineage>
</organism>
<sequence>MPELDTLLFGTTVELGGLPRYLGITVGVLDYLPVLNGVAPQKERRPRGK</sequence>
<name>A0A932GPU8_UNCTE</name>
<dbReference type="AlphaFoldDB" id="A0A932GPU8"/>
<comment type="caution">
    <text evidence="1">The sequence shown here is derived from an EMBL/GenBank/DDBJ whole genome shotgun (WGS) entry which is preliminary data.</text>
</comment>
<reference evidence="1" key="1">
    <citation type="submission" date="2020-07" db="EMBL/GenBank/DDBJ databases">
        <title>Huge and variable diversity of episymbiotic CPR bacteria and DPANN archaea in groundwater ecosystems.</title>
        <authorList>
            <person name="He C.Y."/>
            <person name="Keren R."/>
            <person name="Whittaker M."/>
            <person name="Farag I.F."/>
            <person name="Doudna J."/>
            <person name="Cate J.H.D."/>
            <person name="Banfield J.F."/>
        </authorList>
    </citation>
    <scope>NUCLEOTIDE SEQUENCE</scope>
    <source>
        <strain evidence="1">NC_groundwater_717_Ag_S-0.2um_59_8</strain>
    </source>
</reference>
<gene>
    <name evidence="1" type="ORF">HYY65_08845</name>
</gene>
<proteinExistence type="predicted"/>